<comment type="similarity">
    <text evidence="1">Belongs to the peptidase C85 family.</text>
</comment>
<dbReference type="AlphaFoldDB" id="A0A9E7EE59"/>
<dbReference type="SUPFAM" id="SSF54001">
    <property type="entry name" value="Cysteine proteinases"/>
    <property type="match status" value="1"/>
</dbReference>
<protein>
    <submittedName>
        <fullName evidence="4">OTU domain-containing protein</fullName>
    </submittedName>
</protein>
<dbReference type="CDD" id="cd22771">
    <property type="entry name" value="OTU_plant_OTU7-like"/>
    <property type="match status" value="1"/>
</dbReference>
<accession>A0A9E7EE59</accession>
<reference evidence="4" key="1">
    <citation type="submission" date="2022-05" db="EMBL/GenBank/DDBJ databases">
        <title>The Musa troglodytarum L. genome provides insights into the mechanism of non-climacteric behaviour and enrichment of carotenoids.</title>
        <authorList>
            <person name="Wang J."/>
        </authorList>
    </citation>
    <scope>NUCLEOTIDE SEQUENCE</scope>
    <source>
        <tissue evidence="4">Leaf</tissue>
    </source>
</reference>
<dbReference type="Gene3D" id="3.90.70.80">
    <property type="match status" value="1"/>
</dbReference>
<evidence type="ECO:0000313" key="4">
    <source>
        <dbReference type="EMBL" id="URD75185.1"/>
    </source>
</evidence>
<evidence type="ECO:0000313" key="5">
    <source>
        <dbReference type="Proteomes" id="UP001055439"/>
    </source>
</evidence>
<feature type="region of interest" description="Disordered" evidence="2">
    <location>
        <begin position="1"/>
        <end position="26"/>
    </location>
</feature>
<feature type="domain" description="OTU" evidence="3">
    <location>
        <begin position="43"/>
        <end position="150"/>
    </location>
</feature>
<organism evidence="4 5">
    <name type="scientific">Musa troglodytarum</name>
    <name type="common">fe'i banana</name>
    <dbReference type="NCBI Taxonomy" id="320322"/>
    <lineage>
        <taxon>Eukaryota</taxon>
        <taxon>Viridiplantae</taxon>
        <taxon>Streptophyta</taxon>
        <taxon>Embryophyta</taxon>
        <taxon>Tracheophyta</taxon>
        <taxon>Spermatophyta</taxon>
        <taxon>Magnoliopsida</taxon>
        <taxon>Liliopsida</taxon>
        <taxon>Zingiberales</taxon>
        <taxon>Musaceae</taxon>
        <taxon>Musa</taxon>
    </lineage>
</organism>
<dbReference type="OrthoDB" id="415023at2759"/>
<dbReference type="InterPro" id="IPR038765">
    <property type="entry name" value="Papain-like_cys_pep_sf"/>
</dbReference>
<dbReference type="PANTHER" id="PTHR12419:SF7">
    <property type="entry name" value="OTU DOMAIN-CONTAINING PROTEIN 3"/>
    <property type="match status" value="1"/>
</dbReference>
<keyword evidence="5" id="KW-1185">Reference proteome</keyword>
<evidence type="ECO:0000256" key="1">
    <source>
        <dbReference type="ARBA" id="ARBA00010407"/>
    </source>
</evidence>
<proteinExistence type="inferred from homology"/>
<dbReference type="Proteomes" id="UP001055439">
    <property type="component" value="Chromosome 1"/>
</dbReference>
<dbReference type="GO" id="GO:0016579">
    <property type="term" value="P:protein deubiquitination"/>
    <property type="evidence" value="ECO:0007669"/>
    <property type="project" value="TreeGrafter"/>
</dbReference>
<name>A0A9E7EE59_9LILI</name>
<sequence length="150" mass="17311">MVQAKNNHTNKKSKPRRQQDTVKKQGMQADMSELCAQLDALGLKIIQVTADGNCFFRFVEILFGLDRALADQLEGNENDHQKYREMVVNYIFKNREDFEPFIEDDVPFDKYCQSMEKDGSWAGHMELQAVSLVTKRNICIHRASFSCLSL</sequence>
<gene>
    <name evidence="4" type="ORF">MUK42_35893</name>
</gene>
<dbReference type="PANTHER" id="PTHR12419">
    <property type="entry name" value="OTU DOMAIN CONTAINING PROTEIN"/>
    <property type="match status" value="1"/>
</dbReference>
<dbReference type="Pfam" id="PF02338">
    <property type="entry name" value="OTU"/>
    <property type="match status" value="1"/>
</dbReference>
<dbReference type="GO" id="GO:0004843">
    <property type="term" value="F:cysteine-type deubiquitinase activity"/>
    <property type="evidence" value="ECO:0007669"/>
    <property type="project" value="TreeGrafter"/>
</dbReference>
<dbReference type="InterPro" id="IPR003323">
    <property type="entry name" value="OTU_dom"/>
</dbReference>
<dbReference type="PROSITE" id="PS50802">
    <property type="entry name" value="OTU"/>
    <property type="match status" value="1"/>
</dbReference>
<evidence type="ECO:0000256" key="2">
    <source>
        <dbReference type="SAM" id="MobiDB-lite"/>
    </source>
</evidence>
<dbReference type="InterPro" id="IPR050704">
    <property type="entry name" value="Peptidase_C85-like"/>
</dbReference>
<evidence type="ECO:0000259" key="3">
    <source>
        <dbReference type="PROSITE" id="PS50802"/>
    </source>
</evidence>
<dbReference type="EMBL" id="CP097502">
    <property type="protein sequence ID" value="URD75185.1"/>
    <property type="molecule type" value="Genomic_DNA"/>
</dbReference>